<evidence type="ECO:0000313" key="1">
    <source>
        <dbReference type="EMBL" id="SDF51891.1"/>
    </source>
</evidence>
<proteinExistence type="predicted"/>
<keyword evidence="2" id="KW-1185">Reference proteome</keyword>
<dbReference type="EMBL" id="FNBW01000004">
    <property type="protein sequence ID" value="SDF51891.1"/>
    <property type="molecule type" value="Genomic_DNA"/>
</dbReference>
<dbReference type="OrthoDB" id="9815695at2"/>
<gene>
    <name evidence="1" type="ORF">SAMN05660686_01519</name>
</gene>
<dbReference type="AlphaFoldDB" id="A0A8G2BG85"/>
<dbReference type="Pfam" id="PF11011">
    <property type="entry name" value="DUF2849"/>
    <property type="match status" value="1"/>
</dbReference>
<name>A0A8G2BG85_9PROT</name>
<organism evidence="1 2">
    <name type="scientific">Thalassobaculum litoreum DSM 18839</name>
    <dbReference type="NCBI Taxonomy" id="1123362"/>
    <lineage>
        <taxon>Bacteria</taxon>
        <taxon>Pseudomonadati</taxon>
        <taxon>Pseudomonadota</taxon>
        <taxon>Alphaproteobacteria</taxon>
        <taxon>Rhodospirillales</taxon>
        <taxon>Thalassobaculaceae</taxon>
        <taxon>Thalassobaculum</taxon>
    </lineage>
</organism>
<dbReference type="RefSeq" id="WP_028793255.1">
    <property type="nucleotide sequence ID" value="NZ_FNBW01000004.1"/>
</dbReference>
<accession>A0A8G2BG85</accession>
<dbReference type="Proteomes" id="UP000198615">
    <property type="component" value="Unassembled WGS sequence"/>
</dbReference>
<comment type="caution">
    <text evidence="1">The sequence shown here is derived from an EMBL/GenBank/DDBJ whole genome shotgun (WGS) entry which is preliminary data.</text>
</comment>
<dbReference type="InterPro" id="IPR021270">
    <property type="entry name" value="DUF2849"/>
</dbReference>
<evidence type="ECO:0000313" key="2">
    <source>
        <dbReference type="Proteomes" id="UP000198615"/>
    </source>
</evidence>
<evidence type="ECO:0008006" key="3">
    <source>
        <dbReference type="Google" id="ProtNLM"/>
    </source>
</evidence>
<reference evidence="1 2" key="1">
    <citation type="submission" date="2016-10" db="EMBL/GenBank/DDBJ databases">
        <authorList>
            <person name="Varghese N."/>
            <person name="Submissions S."/>
        </authorList>
    </citation>
    <scope>NUCLEOTIDE SEQUENCE [LARGE SCALE GENOMIC DNA]</scope>
    <source>
        <strain evidence="1 2">DSM 18839</strain>
    </source>
</reference>
<sequence length="104" mass="10822">MATASPPKVMTANRLSDGAVVYLTLAHTWSDRFADAHASAEPAELAGFEATALEAVRSRVVVGTYLFPVSVEADGSLVPLGQRERIRSAGPTVGTDLPASVKVA</sequence>
<protein>
    <recommendedName>
        <fullName evidence="3">DUF2849 domain-containing protein</fullName>
    </recommendedName>
</protein>